<evidence type="ECO:0000256" key="10">
    <source>
        <dbReference type="PROSITE-ProRule" id="PRU10141"/>
    </source>
</evidence>
<evidence type="ECO:0000256" key="5">
    <source>
        <dbReference type="ARBA" id="ARBA00022741"/>
    </source>
</evidence>
<keyword evidence="7 10" id="KW-0067">ATP-binding</keyword>
<dbReference type="Gene3D" id="3.30.160.20">
    <property type="match status" value="3"/>
</dbReference>
<dbReference type="SUPFAM" id="SSF56112">
    <property type="entry name" value="Protein kinase-like (PK-like)"/>
    <property type="match status" value="1"/>
</dbReference>
<dbReference type="InterPro" id="IPR000719">
    <property type="entry name" value="Prot_kinase_dom"/>
</dbReference>
<dbReference type="Proteomes" id="UP001153269">
    <property type="component" value="Unassembled WGS sequence"/>
</dbReference>
<dbReference type="PANTHER" id="PTHR11042">
    <property type="entry name" value="EUKARYOTIC TRANSLATION INITIATION FACTOR 2-ALPHA KINASE EIF2-ALPHA KINASE -RELATED"/>
    <property type="match status" value="1"/>
</dbReference>
<evidence type="ECO:0000256" key="7">
    <source>
        <dbReference type="ARBA" id="ARBA00022840"/>
    </source>
</evidence>
<evidence type="ECO:0000313" key="14">
    <source>
        <dbReference type="EMBL" id="CAB1435454.1"/>
    </source>
</evidence>
<dbReference type="PROSITE" id="PS50137">
    <property type="entry name" value="DS_RBD"/>
    <property type="match status" value="3"/>
</dbReference>
<dbReference type="InterPro" id="IPR050339">
    <property type="entry name" value="CC_SR_Kinase"/>
</dbReference>
<dbReference type="EC" id="2.7.11.1" evidence="1"/>
<organism evidence="14 15">
    <name type="scientific">Pleuronectes platessa</name>
    <name type="common">European plaice</name>
    <dbReference type="NCBI Taxonomy" id="8262"/>
    <lineage>
        <taxon>Eukaryota</taxon>
        <taxon>Metazoa</taxon>
        <taxon>Chordata</taxon>
        <taxon>Craniata</taxon>
        <taxon>Vertebrata</taxon>
        <taxon>Euteleostomi</taxon>
        <taxon>Actinopterygii</taxon>
        <taxon>Neopterygii</taxon>
        <taxon>Teleostei</taxon>
        <taxon>Neoteleostei</taxon>
        <taxon>Acanthomorphata</taxon>
        <taxon>Carangaria</taxon>
        <taxon>Pleuronectiformes</taxon>
        <taxon>Pleuronectoidei</taxon>
        <taxon>Pleuronectidae</taxon>
        <taxon>Pleuronectes</taxon>
    </lineage>
</organism>
<dbReference type="GO" id="GO:0005634">
    <property type="term" value="C:nucleus"/>
    <property type="evidence" value="ECO:0007669"/>
    <property type="project" value="TreeGrafter"/>
</dbReference>
<evidence type="ECO:0000259" key="13">
    <source>
        <dbReference type="PROSITE" id="PS50137"/>
    </source>
</evidence>
<evidence type="ECO:0000256" key="8">
    <source>
        <dbReference type="ARBA" id="ARBA00037982"/>
    </source>
</evidence>
<protein>
    <recommendedName>
        <fullName evidence="1">non-specific serine/threonine protein kinase</fullName>
        <ecNumber evidence="1">2.7.11.1</ecNumber>
    </recommendedName>
</protein>
<keyword evidence="4" id="KW-0808">Transferase</keyword>
<feature type="compositionally biased region" description="Polar residues" evidence="11">
    <location>
        <begin position="420"/>
        <end position="434"/>
    </location>
</feature>
<proteinExistence type="inferred from homology"/>
<sequence length="749" mass="84394">MSLSVRQDVKLGVSMVKRVKEAIKRETQQKENNNRKRQKTFWEQESREAALQSSINIENTGFAQLAKMAAENYVAKLNEYAQKHRSVLRYEEVGSVGPDHIKTFTLRAIVNNTVFPDGVGHNKKEAKQNAAQKALRCLLEESADCTENVADASTSPVQQTSIINNRFVCWLNEYGNRNKVLIRPVESTQLGPNNASYCCSFWVGEKEFPVGYGKTKREAKEEAAKLAHHAICDSKATETGDWKYGGTSSQQNEEAKQDEIWDKTNRLSVKAEGGNFIGMVNQYCQKTQRSHSYVLEKRCGEAHSPQFFYKLEIDNKEYPVGEGKTAKEAKQNAAQLAWAALQEQTDFESKVTESDEGAPASLPTPSNSPIDAQSKRIQAAKSDSGVFSNSPKPPKDQDQSPKVKPKIRLAANFQNAHRQSKEVVTSFNGKTPGNSPCKETPAQSEMSRFTKEYDCIVSIGKGAFGQVFKAREILLNKNCAIKIVRCKGKSLREVGALSDLHHCNIVRYYTCWTEDSSYQMDSTSDSSSASQSSGNSSVKYLYIQMELCDTKTLRLWIDEKDTQNVKKSLRDSKRREESKTIAKQIVSGVDYIHSKMLIHRDLKPANILFGQDRQVKIGDFGLVTAENDDDADNLIERTEYKGTPSYMAPEQKSRSTYDRKVDIFALGLIYFELLWNLSGERKLIWDDARNQKLPQGFSQNFPQESQIIKSMLSLKPEDRPEAGKLKKDIEECTHTFTTPKNMPNESNTV</sequence>
<dbReference type="SMART" id="SM00220">
    <property type="entry name" value="S_TKc"/>
    <property type="match status" value="1"/>
</dbReference>
<dbReference type="PROSITE" id="PS00107">
    <property type="entry name" value="PROTEIN_KINASE_ATP"/>
    <property type="match status" value="1"/>
</dbReference>
<dbReference type="InterPro" id="IPR014720">
    <property type="entry name" value="dsRBD_dom"/>
</dbReference>
<evidence type="ECO:0000256" key="1">
    <source>
        <dbReference type="ARBA" id="ARBA00012513"/>
    </source>
</evidence>
<dbReference type="PROSITE" id="PS00108">
    <property type="entry name" value="PROTEIN_KINASE_ST"/>
    <property type="match status" value="1"/>
</dbReference>
<dbReference type="GO" id="GO:0003725">
    <property type="term" value="F:double-stranded RNA binding"/>
    <property type="evidence" value="ECO:0007669"/>
    <property type="project" value="InterPro"/>
</dbReference>
<evidence type="ECO:0000256" key="2">
    <source>
        <dbReference type="ARBA" id="ARBA00022527"/>
    </source>
</evidence>
<dbReference type="Gene3D" id="1.10.510.10">
    <property type="entry name" value="Transferase(Phosphotransferase) domain 1"/>
    <property type="match status" value="1"/>
</dbReference>
<feature type="region of interest" description="Disordered" evidence="11">
    <location>
        <begin position="420"/>
        <end position="443"/>
    </location>
</feature>
<dbReference type="GO" id="GO:0005524">
    <property type="term" value="F:ATP binding"/>
    <property type="evidence" value="ECO:0007669"/>
    <property type="project" value="UniProtKB-UniRule"/>
</dbReference>
<dbReference type="CDD" id="cd19903">
    <property type="entry name" value="DSRM_EIF2AK2_rpt1"/>
    <property type="match status" value="1"/>
</dbReference>
<evidence type="ECO:0000313" key="15">
    <source>
        <dbReference type="Proteomes" id="UP001153269"/>
    </source>
</evidence>
<evidence type="ECO:0000256" key="3">
    <source>
        <dbReference type="ARBA" id="ARBA00022553"/>
    </source>
</evidence>
<evidence type="ECO:0000256" key="4">
    <source>
        <dbReference type="ARBA" id="ARBA00022679"/>
    </source>
</evidence>
<accession>A0A9N7USC5</accession>
<evidence type="ECO:0000256" key="11">
    <source>
        <dbReference type="SAM" id="MobiDB-lite"/>
    </source>
</evidence>
<feature type="region of interest" description="Disordered" evidence="11">
    <location>
        <begin position="345"/>
        <end position="403"/>
    </location>
</feature>
<comment type="similarity">
    <text evidence="8">Belongs to the protein kinase superfamily. Ser/Thr protein kinase family. GCN2 subfamily.</text>
</comment>
<dbReference type="GO" id="GO:0005737">
    <property type="term" value="C:cytoplasm"/>
    <property type="evidence" value="ECO:0007669"/>
    <property type="project" value="TreeGrafter"/>
</dbReference>
<keyword evidence="15" id="KW-1185">Reference proteome</keyword>
<keyword evidence="5 10" id="KW-0547">Nucleotide-binding</keyword>
<evidence type="ECO:0000259" key="12">
    <source>
        <dbReference type="PROSITE" id="PS50011"/>
    </source>
</evidence>
<keyword evidence="9" id="KW-0694">RNA-binding</keyword>
<feature type="binding site" evidence="10">
    <location>
        <position position="482"/>
    </location>
    <ligand>
        <name>ATP</name>
        <dbReference type="ChEBI" id="CHEBI:30616"/>
    </ligand>
</feature>
<dbReference type="GO" id="GO:0004694">
    <property type="term" value="F:eukaryotic translation initiation factor 2alpha kinase activity"/>
    <property type="evidence" value="ECO:0007669"/>
    <property type="project" value="TreeGrafter"/>
</dbReference>
<dbReference type="SMART" id="SM00358">
    <property type="entry name" value="DSRM"/>
    <property type="match status" value="3"/>
</dbReference>
<feature type="domain" description="DRBM" evidence="13">
    <location>
        <begin position="275"/>
        <end position="343"/>
    </location>
</feature>
<reference evidence="14" key="1">
    <citation type="submission" date="2020-03" db="EMBL/GenBank/DDBJ databases">
        <authorList>
            <person name="Weist P."/>
        </authorList>
    </citation>
    <scope>NUCLEOTIDE SEQUENCE</scope>
</reference>
<dbReference type="InterPro" id="IPR044452">
    <property type="entry name" value="EIF2AK2_DSRM_1"/>
</dbReference>
<dbReference type="FunFam" id="1.10.510.10:FF:000251">
    <property type="entry name" value="eukaryotic translation initiation factor 2-alpha kinase 3"/>
    <property type="match status" value="1"/>
</dbReference>
<name>A0A9N7USC5_PLEPL</name>
<dbReference type="Gene3D" id="3.30.200.20">
    <property type="entry name" value="Phosphorylase Kinase, domain 1"/>
    <property type="match status" value="1"/>
</dbReference>
<feature type="domain" description="DRBM" evidence="13">
    <location>
        <begin position="203"/>
        <end position="233"/>
    </location>
</feature>
<dbReference type="AlphaFoldDB" id="A0A9N7USC5"/>
<dbReference type="InterPro" id="IPR011009">
    <property type="entry name" value="Kinase-like_dom_sf"/>
</dbReference>
<dbReference type="Pfam" id="PF00035">
    <property type="entry name" value="dsrm"/>
    <property type="match status" value="3"/>
</dbReference>
<dbReference type="PANTHER" id="PTHR11042:SF166">
    <property type="entry name" value="EUKARYOTIC TRANSLATION INITIATION FACTOR 2-ALPHA KINASE 3"/>
    <property type="match status" value="1"/>
</dbReference>
<evidence type="ECO:0000256" key="6">
    <source>
        <dbReference type="ARBA" id="ARBA00022777"/>
    </source>
</evidence>
<keyword evidence="3" id="KW-0597">Phosphoprotein</keyword>
<comment type="caution">
    <text evidence="14">The sequence shown here is derived from an EMBL/GenBank/DDBJ whole genome shotgun (WGS) entry which is preliminary data.</text>
</comment>
<evidence type="ECO:0000256" key="9">
    <source>
        <dbReference type="PROSITE-ProRule" id="PRU00266"/>
    </source>
</evidence>
<dbReference type="InterPro" id="IPR017441">
    <property type="entry name" value="Protein_kinase_ATP_BS"/>
</dbReference>
<dbReference type="Pfam" id="PF00069">
    <property type="entry name" value="Pkinase"/>
    <property type="match status" value="1"/>
</dbReference>
<dbReference type="InterPro" id="IPR008271">
    <property type="entry name" value="Ser/Thr_kinase_AS"/>
</dbReference>
<keyword evidence="2" id="KW-0723">Serine/threonine-protein kinase</keyword>
<keyword evidence="6" id="KW-0418">Kinase</keyword>
<feature type="domain" description="DRBM" evidence="13">
    <location>
        <begin position="72"/>
        <end position="140"/>
    </location>
</feature>
<gene>
    <name evidence="14" type="ORF">PLEPLA_LOCUS23525</name>
</gene>
<dbReference type="EMBL" id="CADEAL010001778">
    <property type="protein sequence ID" value="CAB1435454.1"/>
    <property type="molecule type" value="Genomic_DNA"/>
</dbReference>
<feature type="domain" description="Protein kinase" evidence="12">
    <location>
        <begin position="453"/>
        <end position="737"/>
    </location>
</feature>
<dbReference type="PROSITE" id="PS50011">
    <property type="entry name" value="PROTEIN_KINASE_DOM"/>
    <property type="match status" value="1"/>
</dbReference>
<dbReference type="SUPFAM" id="SSF54768">
    <property type="entry name" value="dsRNA-binding domain-like"/>
    <property type="match status" value="3"/>
</dbReference>